<dbReference type="RefSeq" id="WP_246200837.1">
    <property type="nucleotide sequence ID" value="NZ_BAAAMK010000013.1"/>
</dbReference>
<dbReference type="Proteomes" id="UP001499954">
    <property type="component" value="Unassembled WGS sequence"/>
</dbReference>
<accession>A0ABN2RE94</accession>
<sequence length="169" mass="17847">MTLTSILPSMRRLIPDPIVARHWPANTVAGLDDVVIAAVSLRRLAEVCGTPCVHTAAAVQPGTGGRASHEETVSVVVARVTRVDDRSGDRLVQLDADLANVEALPVDARLIARISTVRSTPALLGSPERPSLLPADLAVGDLLAILCRDAASLHDVRPNDGEPYGRCGR</sequence>
<organism evidence="1 2">
    <name type="scientific">Agromyces allii</name>
    <dbReference type="NCBI Taxonomy" id="393607"/>
    <lineage>
        <taxon>Bacteria</taxon>
        <taxon>Bacillati</taxon>
        <taxon>Actinomycetota</taxon>
        <taxon>Actinomycetes</taxon>
        <taxon>Micrococcales</taxon>
        <taxon>Microbacteriaceae</taxon>
        <taxon>Agromyces</taxon>
    </lineage>
</organism>
<proteinExistence type="predicted"/>
<reference evidence="1 2" key="1">
    <citation type="journal article" date="2019" name="Int. J. Syst. Evol. Microbiol.">
        <title>The Global Catalogue of Microorganisms (GCM) 10K type strain sequencing project: providing services to taxonomists for standard genome sequencing and annotation.</title>
        <authorList>
            <consortium name="The Broad Institute Genomics Platform"/>
            <consortium name="The Broad Institute Genome Sequencing Center for Infectious Disease"/>
            <person name="Wu L."/>
            <person name="Ma J."/>
        </authorList>
    </citation>
    <scope>NUCLEOTIDE SEQUENCE [LARGE SCALE GENOMIC DNA]</scope>
    <source>
        <strain evidence="1 2">JCM 13584</strain>
    </source>
</reference>
<evidence type="ECO:0000313" key="1">
    <source>
        <dbReference type="EMBL" id="GAA1967770.1"/>
    </source>
</evidence>
<protein>
    <submittedName>
        <fullName evidence="1">Uncharacterized protein</fullName>
    </submittedName>
</protein>
<dbReference type="EMBL" id="BAAAMK010000013">
    <property type="protein sequence ID" value="GAA1967770.1"/>
    <property type="molecule type" value="Genomic_DNA"/>
</dbReference>
<gene>
    <name evidence="1" type="ORF">GCM10009717_38390</name>
</gene>
<evidence type="ECO:0000313" key="2">
    <source>
        <dbReference type="Proteomes" id="UP001499954"/>
    </source>
</evidence>
<keyword evidence="2" id="KW-1185">Reference proteome</keyword>
<name>A0ABN2RE94_9MICO</name>
<comment type="caution">
    <text evidence="1">The sequence shown here is derived from an EMBL/GenBank/DDBJ whole genome shotgun (WGS) entry which is preliminary data.</text>
</comment>